<dbReference type="PANTHER" id="PTHR46825">
    <property type="entry name" value="D-ALANYL-D-ALANINE-CARBOXYPEPTIDASE/ENDOPEPTIDASE AMPH"/>
    <property type="match status" value="1"/>
</dbReference>
<sequence>MATAMWKPSHQRRLTPSTYCIGSITKSFISAAIAKLVDEKRVAWDTPIKDILPEFQHDNPIITQMTTITDILSHRSGLAGFGAMNLAFQGDGTMLLPKDSLFNIVNHILVLFPFRQSWRYFVWCYSLAGAIIERVTQKSLKEFLSKILFQPLGMKNTSFSPKDAKLGKLAELYAGLSDGSVFCLPKLQVFKDTFFEASGGMFSSLDDLMIWAGVMLKSINSTDIEDPFIKEAPYIFSNHAAMFNLSISERSYGLGWVRTQLLGVVGLI</sequence>
<dbReference type="SUPFAM" id="SSF56601">
    <property type="entry name" value="beta-lactamase/transpeptidase-like"/>
    <property type="match status" value="1"/>
</dbReference>
<feature type="non-terminal residue" evidence="3">
    <location>
        <position position="268"/>
    </location>
</feature>
<name>A0A3E2GXQ9_SCYLI</name>
<proteinExistence type="inferred from homology"/>
<dbReference type="PANTHER" id="PTHR46825:SF14">
    <property type="entry name" value="BETA-LACTAMASE-RELATED DOMAIN-CONTAINING PROTEIN"/>
    <property type="match status" value="1"/>
</dbReference>
<dbReference type="STRING" id="5539.A0A3E2GXQ9"/>
<dbReference type="Pfam" id="PF00144">
    <property type="entry name" value="Beta-lactamase"/>
    <property type="match status" value="1"/>
</dbReference>
<keyword evidence="4" id="KW-1185">Reference proteome</keyword>
<evidence type="ECO:0000256" key="1">
    <source>
        <dbReference type="ARBA" id="ARBA00038215"/>
    </source>
</evidence>
<comment type="similarity">
    <text evidence="1">Belongs to the peptidase S12 family.</text>
</comment>
<dbReference type="Proteomes" id="UP000258309">
    <property type="component" value="Unassembled WGS sequence"/>
</dbReference>
<dbReference type="AlphaFoldDB" id="A0A3E2GXQ9"/>
<accession>A0A3E2GXQ9</accession>
<feature type="non-terminal residue" evidence="3">
    <location>
        <position position="1"/>
    </location>
</feature>
<dbReference type="InterPro" id="IPR001466">
    <property type="entry name" value="Beta-lactam-related"/>
</dbReference>
<comment type="caution">
    <text evidence="3">The sequence shown here is derived from an EMBL/GenBank/DDBJ whole genome shotgun (WGS) entry which is preliminary data.</text>
</comment>
<evidence type="ECO:0000313" key="4">
    <source>
        <dbReference type="Proteomes" id="UP000258309"/>
    </source>
</evidence>
<evidence type="ECO:0000313" key="3">
    <source>
        <dbReference type="EMBL" id="RFU25891.1"/>
    </source>
</evidence>
<gene>
    <name evidence="3" type="ORF">B7463_g10434</name>
</gene>
<dbReference type="OrthoDB" id="5946976at2759"/>
<dbReference type="InterPro" id="IPR012338">
    <property type="entry name" value="Beta-lactam/transpept-like"/>
</dbReference>
<feature type="domain" description="Beta-lactamase-related" evidence="2">
    <location>
        <begin position="19"/>
        <end position="258"/>
    </location>
</feature>
<organism evidence="3 4">
    <name type="scientific">Scytalidium lignicola</name>
    <name type="common">Hyphomycete</name>
    <dbReference type="NCBI Taxonomy" id="5539"/>
    <lineage>
        <taxon>Eukaryota</taxon>
        <taxon>Fungi</taxon>
        <taxon>Dikarya</taxon>
        <taxon>Ascomycota</taxon>
        <taxon>Pezizomycotina</taxon>
        <taxon>Leotiomycetes</taxon>
        <taxon>Leotiomycetes incertae sedis</taxon>
        <taxon>Scytalidium</taxon>
    </lineage>
</organism>
<reference evidence="3 4" key="1">
    <citation type="submission" date="2018-05" db="EMBL/GenBank/DDBJ databases">
        <title>Draft genome sequence of Scytalidium lignicola DSM 105466, a ubiquitous saprotrophic fungus.</title>
        <authorList>
            <person name="Buettner E."/>
            <person name="Gebauer A.M."/>
            <person name="Hofrichter M."/>
            <person name="Liers C."/>
            <person name="Kellner H."/>
        </authorList>
    </citation>
    <scope>NUCLEOTIDE SEQUENCE [LARGE SCALE GENOMIC DNA]</scope>
    <source>
        <strain evidence="3 4">DSM 105466</strain>
    </source>
</reference>
<dbReference type="InterPro" id="IPR050491">
    <property type="entry name" value="AmpC-like"/>
</dbReference>
<evidence type="ECO:0000259" key="2">
    <source>
        <dbReference type="Pfam" id="PF00144"/>
    </source>
</evidence>
<dbReference type="Gene3D" id="3.40.710.10">
    <property type="entry name" value="DD-peptidase/beta-lactamase superfamily"/>
    <property type="match status" value="1"/>
</dbReference>
<dbReference type="EMBL" id="NCSJ02000297">
    <property type="protein sequence ID" value="RFU25891.1"/>
    <property type="molecule type" value="Genomic_DNA"/>
</dbReference>
<protein>
    <recommendedName>
        <fullName evidence="2">Beta-lactamase-related domain-containing protein</fullName>
    </recommendedName>
</protein>